<dbReference type="EMBL" id="JBHRZH010000004">
    <property type="protein sequence ID" value="MFC3759791.1"/>
    <property type="molecule type" value="Genomic_DNA"/>
</dbReference>
<dbReference type="Proteomes" id="UP001595699">
    <property type="component" value="Unassembled WGS sequence"/>
</dbReference>
<accession>A0ABV7Y3G5</accession>
<evidence type="ECO:0000313" key="1">
    <source>
        <dbReference type="EMBL" id="MFC3759791.1"/>
    </source>
</evidence>
<name>A0ABV7Y3G5_9ACTN</name>
<dbReference type="InterPro" id="IPR046182">
    <property type="entry name" value="DUF6210"/>
</dbReference>
<dbReference type="Pfam" id="PF19715">
    <property type="entry name" value="DUF6210"/>
    <property type="match status" value="1"/>
</dbReference>
<gene>
    <name evidence="1" type="ORF">ACFOUW_03010</name>
</gene>
<reference evidence="2" key="1">
    <citation type="journal article" date="2019" name="Int. J. Syst. Evol. Microbiol.">
        <title>The Global Catalogue of Microorganisms (GCM) 10K type strain sequencing project: providing services to taxonomists for standard genome sequencing and annotation.</title>
        <authorList>
            <consortium name="The Broad Institute Genomics Platform"/>
            <consortium name="The Broad Institute Genome Sequencing Center for Infectious Disease"/>
            <person name="Wu L."/>
            <person name="Ma J."/>
        </authorList>
    </citation>
    <scope>NUCLEOTIDE SEQUENCE [LARGE SCALE GENOMIC DNA]</scope>
    <source>
        <strain evidence="2">CGMCC 4.7241</strain>
    </source>
</reference>
<comment type="caution">
    <text evidence="1">The sequence shown here is derived from an EMBL/GenBank/DDBJ whole genome shotgun (WGS) entry which is preliminary data.</text>
</comment>
<keyword evidence="2" id="KW-1185">Reference proteome</keyword>
<dbReference type="RefSeq" id="WP_205120371.1">
    <property type="nucleotide sequence ID" value="NZ_JAFBCM010000001.1"/>
</dbReference>
<organism evidence="1 2">
    <name type="scientific">Tenggerimyces flavus</name>
    <dbReference type="NCBI Taxonomy" id="1708749"/>
    <lineage>
        <taxon>Bacteria</taxon>
        <taxon>Bacillati</taxon>
        <taxon>Actinomycetota</taxon>
        <taxon>Actinomycetes</taxon>
        <taxon>Propionibacteriales</taxon>
        <taxon>Nocardioidaceae</taxon>
        <taxon>Tenggerimyces</taxon>
    </lineage>
</organism>
<evidence type="ECO:0000313" key="2">
    <source>
        <dbReference type="Proteomes" id="UP001595699"/>
    </source>
</evidence>
<proteinExistence type="predicted"/>
<sequence length="145" mass="16013">MRYYDVFEPDPLGDIAELGFVIVHAKTGVGWFNQYGGYKCKHGRVEGFLLPTHLSDARPLLDQLFLRDLAMSGSPVEGLTPPQQGALATAVEKICVGKPTTDLGDWPLDYDWLRLDPARIAEADEAWVPVLVDGEPGTLVWMNSD</sequence>
<protein>
    <submittedName>
        <fullName evidence="1">DUF6210 family protein</fullName>
    </submittedName>
</protein>